<dbReference type="Proteomes" id="UP001209540">
    <property type="component" value="Unassembled WGS sequence"/>
</dbReference>
<evidence type="ECO:0000313" key="2">
    <source>
        <dbReference type="EMBL" id="KAI9263414.1"/>
    </source>
</evidence>
<reference evidence="2" key="2">
    <citation type="submission" date="2023-02" db="EMBL/GenBank/DDBJ databases">
        <authorList>
            <consortium name="DOE Joint Genome Institute"/>
            <person name="Mondo S.J."/>
            <person name="Chang Y."/>
            <person name="Wang Y."/>
            <person name="Ahrendt S."/>
            <person name="Andreopoulos W."/>
            <person name="Barry K."/>
            <person name="Beard J."/>
            <person name="Benny G.L."/>
            <person name="Blankenship S."/>
            <person name="Bonito G."/>
            <person name="Cuomo C."/>
            <person name="Desiro A."/>
            <person name="Gervers K.A."/>
            <person name="Hundley H."/>
            <person name="Kuo A."/>
            <person name="LaButti K."/>
            <person name="Lang B.F."/>
            <person name="Lipzen A."/>
            <person name="O'Donnell K."/>
            <person name="Pangilinan J."/>
            <person name="Reynolds N."/>
            <person name="Sandor L."/>
            <person name="Smith M.W."/>
            <person name="Tsang A."/>
            <person name="Grigoriev I.V."/>
            <person name="Stajich J.E."/>
            <person name="Spatafora J.W."/>
        </authorList>
    </citation>
    <scope>NUCLEOTIDE SEQUENCE</scope>
    <source>
        <strain evidence="2">RSA 2281</strain>
    </source>
</reference>
<sequence length="296" mass="32999">MSLLAAASALSLPLPPEHNPSPSSSHQQQQPKNKKTRRHAHRPLPKKKVPVTEKLLEFRELCITNGKKSSRLEYQLDGDTWDLMIKKFDARYPIEELNEKTSKALRNFENAGQKNFTLCSKTADGLEFGSIKESLGSIISKYSAGTAKKTDMNQSTFSISAVYPIVLPFTNETDKTIRKGTDGQAQGSKDLKFSDLSINCKYGTMPEQGLLIAEIKPPGKVKSGSRPDLVKLGNEMKNSIDKMVNDGIDNKDISVFGLLIEETYRLVLVSTFFIPQDRHDFARLPNCFSALSTMRV</sequence>
<keyword evidence="3" id="KW-1185">Reference proteome</keyword>
<gene>
    <name evidence="2" type="ORF">BDA99DRAFT_605041</name>
</gene>
<feature type="compositionally biased region" description="Low complexity" evidence="1">
    <location>
        <begin position="20"/>
        <end position="31"/>
    </location>
</feature>
<protein>
    <submittedName>
        <fullName evidence="2">Uncharacterized protein</fullName>
    </submittedName>
</protein>
<reference evidence="2" key="1">
    <citation type="journal article" date="2022" name="IScience">
        <title>Evolution of zygomycete secretomes and the origins of terrestrial fungal ecologies.</title>
        <authorList>
            <person name="Chang Y."/>
            <person name="Wang Y."/>
            <person name="Mondo S."/>
            <person name="Ahrendt S."/>
            <person name="Andreopoulos W."/>
            <person name="Barry K."/>
            <person name="Beard J."/>
            <person name="Benny G.L."/>
            <person name="Blankenship S."/>
            <person name="Bonito G."/>
            <person name="Cuomo C."/>
            <person name="Desiro A."/>
            <person name="Gervers K.A."/>
            <person name="Hundley H."/>
            <person name="Kuo A."/>
            <person name="LaButti K."/>
            <person name="Lang B.F."/>
            <person name="Lipzen A."/>
            <person name="O'Donnell K."/>
            <person name="Pangilinan J."/>
            <person name="Reynolds N."/>
            <person name="Sandor L."/>
            <person name="Smith M.E."/>
            <person name="Tsang A."/>
            <person name="Grigoriev I.V."/>
            <person name="Stajich J.E."/>
            <person name="Spatafora J.W."/>
        </authorList>
    </citation>
    <scope>NUCLEOTIDE SEQUENCE</scope>
    <source>
        <strain evidence="2">RSA 2281</strain>
    </source>
</reference>
<feature type="compositionally biased region" description="Basic residues" evidence="1">
    <location>
        <begin position="32"/>
        <end position="49"/>
    </location>
</feature>
<evidence type="ECO:0000256" key="1">
    <source>
        <dbReference type="SAM" id="MobiDB-lite"/>
    </source>
</evidence>
<dbReference type="AlphaFoldDB" id="A0AAD5PEE0"/>
<evidence type="ECO:0000313" key="3">
    <source>
        <dbReference type="Proteomes" id="UP001209540"/>
    </source>
</evidence>
<organism evidence="2 3">
    <name type="scientific">Phascolomyces articulosus</name>
    <dbReference type="NCBI Taxonomy" id="60185"/>
    <lineage>
        <taxon>Eukaryota</taxon>
        <taxon>Fungi</taxon>
        <taxon>Fungi incertae sedis</taxon>
        <taxon>Mucoromycota</taxon>
        <taxon>Mucoromycotina</taxon>
        <taxon>Mucoromycetes</taxon>
        <taxon>Mucorales</taxon>
        <taxon>Lichtheimiaceae</taxon>
        <taxon>Phascolomyces</taxon>
    </lineage>
</organism>
<name>A0AAD5PEE0_9FUNG</name>
<dbReference type="EMBL" id="JAIXMP010000013">
    <property type="protein sequence ID" value="KAI9263414.1"/>
    <property type="molecule type" value="Genomic_DNA"/>
</dbReference>
<comment type="caution">
    <text evidence="2">The sequence shown here is derived from an EMBL/GenBank/DDBJ whole genome shotgun (WGS) entry which is preliminary data.</text>
</comment>
<feature type="compositionally biased region" description="Low complexity" evidence="1">
    <location>
        <begin position="1"/>
        <end position="12"/>
    </location>
</feature>
<proteinExistence type="predicted"/>
<feature type="region of interest" description="Disordered" evidence="1">
    <location>
        <begin position="1"/>
        <end position="49"/>
    </location>
</feature>
<accession>A0AAD5PEE0</accession>